<dbReference type="GO" id="GO:0022904">
    <property type="term" value="P:respiratory electron transport chain"/>
    <property type="evidence" value="ECO:0007669"/>
    <property type="project" value="TreeGrafter"/>
</dbReference>
<gene>
    <name evidence="5" type="ORF">BU104_14590</name>
</gene>
<keyword evidence="2" id="KW-0249">Electron transport</keyword>
<dbReference type="GO" id="GO:0015990">
    <property type="term" value="P:electron transport coupled proton transport"/>
    <property type="evidence" value="ECO:0007669"/>
    <property type="project" value="TreeGrafter"/>
</dbReference>
<evidence type="ECO:0000256" key="3">
    <source>
        <dbReference type="SAM" id="Phobius"/>
    </source>
</evidence>
<evidence type="ECO:0000256" key="1">
    <source>
        <dbReference type="ARBA" id="ARBA00022660"/>
    </source>
</evidence>
<dbReference type="InterPro" id="IPR000883">
    <property type="entry name" value="Cyt_C_Oxase_1"/>
</dbReference>
<feature type="transmembrane region" description="Helical" evidence="3">
    <location>
        <begin position="64"/>
        <end position="86"/>
    </location>
</feature>
<organism evidence="5 6">
    <name type="scientific">Staphylococcus xylosus</name>
    <dbReference type="NCBI Taxonomy" id="1288"/>
    <lineage>
        <taxon>Bacteria</taxon>
        <taxon>Bacillati</taxon>
        <taxon>Bacillota</taxon>
        <taxon>Bacilli</taxon>
        <taxon>Bacillales</taxon>
        <taxon>Staphylococcaceae</taxon>
        <taxon>Staphylococcus</taxon>
    </lineage>
</organism>
<dbReference type="Pfam" id="PF00115">
    <property type="entry name" value="COX1"/>
    <property type="match status" value="1"/>
</dbReference>
<dbReference type="GO" id="GO:0016020">
    <property type="term" value="C:membrane"/>
    <property type="evidence" value="ECO:0007669"/>
    <property type="project" value="InterPro"/>
</dbReference>
<dbReference type="GO" id="GO:0009060">
    <property type="term" value="P:aerobic respiration"/>
    <property type="evidence" value="ECO:0007669"/>
    <property type="project" value="InterPro"/>
</dbReference>
<feature type="non-terminal residue" evidence="5">
    <location>
        <position position="158"/>
    </location>
</feature>
<keyword evidence="1" id="KW-0813">Transport</keyword>
<sequence length="158" mass="17339">VMGGVTGVMQASAPADYQLHDSYFIVAPFHYVIVGGVVFALLAGLHYWFPLLAGKMLGDKLGKVTFWLFCIGFHLTVLIQHFLGLWGMPRRVFTYLPGQGYDIPNLVSTIGALFMAVAVITEVINVIMTLAKGEKVGKDAWGDGRTLEWALPVPTPHY</sequence>
<feature type="domain" description="Cytochrome oxidase subunit I profile" evidence="4">
    <location>
        <begin position="1"/>
        <end position="158"/>
    </location>
</feature>
<dbReference type="InterPro" id="IPR036927">
    <property type="entry name" value="Cyt_c_oxase-like_su1_sf"/>
</dbReference>
<accession>A0AAQ0LUM2</accession>
<evidence type="ECO:0000259" key="4">
    <source>
        <dbReference type="PROSITE" id="PS50855"/>
    </source>
</evidence>
<dbReference type="SUPFAM" id="SSF81442">
    <property type="entry name" value="Cytochrome c oxidase subunit I-like"/>
    <property type="match status" value="1"/>
</dbReference>
<dbReference type="Proteomes" id="UP000285579">
    <property type="component" value="Unassembled WGS sequence"/>
</dbReference>
<dbReference type="PROSITE" id="PS50855">
    <property type="entry name" value="COX1"/>
    <property type="match status" value="1"/>
</dbReference>
<dbReference type="PANTHER" id="PTHR10422">
    <property type="entry name" value="CYTOCHROME C OXIDASE SUBUNIT 1"/>
    <property type="match status" value="1"/>
</dbReference>
<dbReference type="PRINTS" id="PR01165">
    <property type="entry name" value="CYCOXIDASEI"/>
</dbReference>
<feature type="transmembrane region" description="Helical" evidence="3">
    <location>
        <begin position="29"/>
        <end position="52"/>
    </location>
</feature>
<keyword evidence="1" id="KW-0679">Respiratory chain</keyword>
<feature type="non-terminal residue" evidence="5">
    <location>
        <position position="1"/>
    </location>
</feature>
<feature type="transmembrane region" description="Helical" evidence="3">
    <location>
        <begin position="106"/>
        <end position="128"/>
    </location>
</feature>
<dbReference type="EMBL" id="QXUI01000056">
    <property type="protein sequence ID" value="RIM90368.1"/>
    <property type="molecule type" value="Genomic_DNA"/>
</dbReference>
<evidence type="ECO:0000313" key="6">
    <source>
        <dbReference type="Proteomes" id="UP000285579"/>
    </source>
</evidence>
<comment type="caution">
    <text evidence="5">The sequence shown here is derived from an EMBL/GenBank/DDBJ whole genome shotgun (WGS) entry which is preliminary data.</text>
</comment>
<dbReference type="RefSeq" id="WP_182477592.1">
    <property type="nucleotide sequence ID" value="NZ_QXUI01000056.1"/>
</dbReference>
<proteinExistence type="predicted"/>
<dbReference type="GO" id="GO:0004129">
    <property type="term" value="F:cytochrome-c oxidase activity"/>
    <property type="evidence" value="ECO:0007669"/>
    <property type="project" value="InterPro"/>
</dbReference>
<dbReference type="GO" id="GO:0020037">
    <property type="term" value="F:heme binding"/>
    <property type="evidence" value="ECO:0007669"/>
    <property type="project" value="InterPro"/>
</dbReference>
<protein>
    <submittedName>
        <fullName evidence="5">Cytochrome ubiquinol oxidase subunit I</fullName>
    </submittedName>
</protein>
<evidence type="ECO:0000313" key="5">
    <source>
        <dbReference type="EMBL" id="RIM90368.1"/>
    </source>
</evidence>
<dbReference type="Gene3D" id="1.20.210.10">
    <property type="entry name" value="Cytochrome c oxidase-like, subunit I domain"/>
    <property type="match status" value="1"/>
</dbReference>
<dbReference type="PANTHER" id="PTHR10422:SF44">
    <property type="entry name" value="CYTOCHROME C OXIDASE SUBUNIT 1"/>
    <property type="match status" value="1"/>
</dbReference>
<name>A0AAQ0LUM2_STAXY</name>
<dbReference type="AlphaFoldDB" id="A0AAQ0LUM2"/>
<dbReference type="InterPro" id="IPR023616">
    <property type="entry name" value="Cyt_c_oxase-like_su1_dom"/>
</dbReference>
<keyword evidence="3" id="KW-0812">Transmembrane</keyword>
<evidence type="ECO:0000256" key="2">
    <source>
        <dbReference type="ARBA" id="ARBA00022982"/>
    </source>
</evidence>
<keyword evidence="3" id="KW-1133">Transmembrane helix</keyword>
<keyword evidence="3" id="KW-0472">Membrane</keyword>
<reference evidence="5 6" key="1">
    <citation type="journal article" date="2016" name="Front. Microbiol.">
        <title>Comprehensive Phylogenetic Analysis of Bovine Non-aureus Staphylococci Species Based on Whole-Genome Sequencing.</title>
        <authorList>
            <person name="Naushad S."/>
            <person name="Barkema H.W."/>
            <person name="Luby C."/>
            <person name="Condas L.A."/>
            <person name="Nobrega D.B."/>
            <person name="Carson D.A."/>
            <person name="De Buck J."/>
        </authorList>
    </citation>
    <scope>NUCLEOTIDE SEQUENCE [LARGE SCALE GENOMIC DNA]</scope>
    <source>
        <strain evidence="5 6">SNUC 1349</strain>
    </source>
</reference>